<reference evidence="3" key="1">
    <citation type="submission" date="2016-03" db="EMBL/GenBank/DDBJ databases">
        <authorList>
            <person name="Guldener U."/>
        </authorList>
    </citation>
    <scope>NUCLEOTIDE SEQUENCE [LARGE SCALE GENOMIC DNA]</scope>
</reference>
<proteinExistence type="predicted"/>
<keyword evidence="3" id="KW-1185">Reference proteome</keyword>
<dbReference type="Gene3D" id="3.30.710.10">
    <property type="entry name" value="Potassium Channel Kv1.1, Chain A"/>
    <property type="match status" value="1"/>
</dbReference>
<accession>A0A1E1M976</accession>
<dbReference type="Pfam" id="PF00651">
    <property type="entry name" value="BTB"/>
    <property type="match status" value="1"/>
</dbReference>
<dbReference type="AlphaFoldDB" id="A0A1E1M976"/>
<evidence type="ECO:0000259" key="1">
    <source>
        <dbReference type="PROSITE" id="PS50097"/>
    </source>
</evidence>
<dbReference type="CDD" id="cd18186">
    <property type="entry name" value="BTB_POZ_ZBTB_KLHL-like"/>
    <property type="match status" value="1"/>
</dbReference>
<organism evidence="2 3">
    <name type="scientific">Rhynchosporium secalis</name>
    <name type="common">Barley scald fungus</name>
    <dbReference type="NCBI Taxonomy" id="38038"/>
    <lineage>
        <taxon>Eukaryota</taxon>
        <taxon>Fungi</taxon>
        <taxon>Dikarya</taxon>
        <taxon>Ascomycota</taxon>
        <taxon>Pezizomycotina</taxon>
        <taxon>Leotiomycetes</taxon>
        <taxon>Helotiales</taxon>
        <taxon>Ploettnerulaceae</taxon>
        <taxon>Rhynchosporium</taxon>
    </lineage>
</organism>
<evidence type="ECO:0000313" key="3">
    <source>
        <dbReference type="Proteomes" id="UP000177625"/>
    </source>
</evidence>
<name>A0A1E1M976_RHYSE</name>
<dbReference type="Proteomes" id="UP000177625">
    <property type="component" value="Unassembled WGS sequence"/>
</dbReference>
<gene>
    <name evidence="2" type="ORF">RSE6_05943</name>
</gene>
<sequence>MPEQQVGLLGGPMNKRALLFGAPGDAITLIVGNEANSTTFSIHKSLLCYTSTYFQNACKSERLKPEVKVIELPVDRPEVIRGMVYWMYYDELGITAKQFDHHTVFDGSRDIMDTKWGLWAQLYVLGDKYDLPQLRNHVMDVIVDQYIESNCQSPLGIVPYVYENTNSPDDPLRMFLVDVTKVFATRATIMANKNMFHAEFLFELTMAFADARRHLHFDDDDAADVDFCNRFHVHNIGDPICGDLRQPFVVDEPER</sequence>
<dbReference type="EMBL" id="FJVC01000214">
    <property type="protein sequence ID" value="CZT45618.1"/>
    <property type="molecule type" value="Genomic_DNA"/>
</dbReference>
<dbReference type="PANTHER" id="PTHR47843">
    <property type="entry name" value="BTB DOMAIN-CONTAINING PROTEIN-RELATED"/>
    <property type="match status" value="1"/>
</dbReference>
<evidence type="ECO:0000313" key="2">
    <source>
        <dbReference type="EMBL" id="CZT45618.1"/>
    </source>
</evidence>
<dbReference type="PANTHER" id="PTHR47843:SF2">
    <property type="entry name" value="BTB DOMAIN-CONTAINING PROTEIN"/>
    <property type="match status" value="1"/>
</dbReference>
<feature type="domain" description="BTB" evidence="1">
    <location>
        <begin position="25"/>
        <end position="96"/>
    </location>
</feature>
<dbReference type="SUPFAM" id="SSF54695">
    <property type="entry name" value="POZ domain"/>
    <property type="match status" value="1"/>
</dbReference>
<protein>
    <recommendedName>
        <fullName evidence="1">BTB domain-containing protein</fullName>
    </recommendedName>
</protein>
<dbReference type="InterPro" id="IPR011333">
    <property type="entry name" value="SKP1/BTB/POZ_sf"/>
</dbReference>
<dbReference type="InterPro" id="IPR000210">
    <property type="entry name" value="BTB/POZ_dom"/>
</dbReference>
<dbReference type="PROSITE" id="PS50097">
    <property type="entry name" value="BTB"/>
    <property type="match status" value="1"/>
</dbReference>